<sequence>MDADHELIRSSLSAFTSDLYAQLIKHQHAVSNLFVSPTSIWIAMSMTEAGSRGETRKEMIDTLRLPSHMEDEKMHELVGRTMMNCFESVEGVDVSLANRLFILRAAHIKERFRKLLQNCYKSDSEQLDSGSVDAKRDRMNSWVSEKTKGKIKQLLPPGSIDQETLITIINVIYFRGGWQEVFAKEMTSDAPFHTLDGSKQTVEMMWIEKNYPYVHLPDIGAQALRIPFRHRDWEMLVVLPDKQNGLPNLLSHLQKPGGIDTILKAKFTAEDVILNLPRFKLGEGPAVDVKKILSLLGMRLVFDERNADLSGIDKSEHLVVSEVLHKAILEVDEEGATAAAATAVNVQAFCAVQTKPIAFRVDHPFFVSIVYDRRIPVFLGHVTSPENF</sequence>
<evidence type="ECO:0000313" key="4">
    <source>
        <dbReference type="EMBL" id="CAL5141271.1"/>
    </source>
</evidence>
<evidence type="ECO:0000256" key="2">
    <source>
        <dbReference type="RuleBase" id="RU000411"/>
    </source>
</evidence>
<dbReference type="Proteomes" id="UP001497525">
    <property type="component" value="Unassembled WGS sequence"/>
</dbReference>
<comment type="caution">
    <text evidence="4">The sequence shown here is derived from an EMBL/GenBank/DDBJ whole genome shotgun (WGS) entry which is preliminary data.</text>
</comment>
<dbReference type="InterPro" id="IPR042178">
    <property type="entry name" value="Serpin_sf_1"/>
</dbReference>
<dbReference type="InterPro" id="IPR000215">
    <property type="entry name" value="Serpin_fam"/>
</dbReference>
<gene>
    <name evidence="4" type="ORF">CDAUBV1_LOCUS16525</name>
</gene>
<dbReference type="SUPFAM" id="SSF56574">
    <property type="entry name" value="Serpins"/>
    <property type="match status" value="1"/>
</dbReference>
<evidence type="ECO:0000313" key="5">
    <source>
        <dbReference type="Proteomes" id="UP001497525"/>
    </source>
</evidence>
<reference evidence="4" key="1">
    <citation type="submission" date="2024-06" db="EMBL/GenBank/DDBJ databases">
        <authorList>
            <person name="Liu X."/>
            <person name="Lenzi L."/>
            <person name="Haldenby T S."/>
            <person name="Uol C."/>
        </authorList>
    </citation>
    <scope>NUCLEOTIDE SEQUENCE</scope>
</reference>
<dbReference type="InterPro" id="IPR023795">
    <property type="entry name" value="Serpin_CS"/>
</dbReference>
<name>A0AAV2TYU7_CALDB</name>
<evidence type="ECO:0000256" key="1">
    <source>
        <dbReference type="ARBA" id="ARBA00009500"/>
    </source>
</evidence>
<organism evidence="4 5">
    <name type="scientific">Calicophoron daubneyi</name>
    <name type="common">Rumen fluke</name>
    <name type="synonym">Paramphistomum daubneyi</name>
    <dbReference type="NCBI Taxonomy" id="300641"/>
    <lineage>
        <taxon>Eukaryota</taxon>
        <taxon>Metazoa</taxon>
        <taxon>Spiralia</taxon>
        <taxon>Lophotrochozoa</taxon>
        <taxon>Platyhelminthes</taxon>
        <taxon>Trematoda</taxon>
        <taxon>Digenea</taxon>
        <taxon>Plagiorchiida</taxon>
        <taxon>Pronocephalata</taxon>
        <taxon>Paramphistomoidea</taxon>
        <taxon>Paramphistomidae</taxon>
        <taxon>Calicophoron</taxon>
    </lineage>
</organism>
<dbReference type="PANTHER" id="PTHR11461">
    <property type="entry name" value="SERINE PROTEASE INHIBITOR, SERPIN"/>
    <property type="match status" value="1"/>
</dbReference>
<dbReference type="GO" id="GO:0004867">
    <property type="term" value="F:serine-type endopeptidase inhibitor activity"/>
    <property type="evidence" value="ECO:0007669"/>
    <property type="project" value="InterPro"/>
</dbReference>
<proteinExistence type="inferred from homology"/>
<dbReference type="Gene3D" id="3.30.497.10">
    <property type="entry name" value="Antithrombin, subunit I, domain 2"/>
    <property type="match status" value="1"/>
</dbReference>
<dbReference type="PANTHER" id="PTHR11461:SF211">
    <property type="entry name" value="GH10112P-RELATED"/>
    <property type="match status" value="1"/>
</dbReference>
<dbReference type="GO" id="GO:0005615">
    <property type="term" value="C:extracellular space"/>
    <property type="evidence" value="ECO:0007669"/>
    <property type="project" value="InterPro"/>
</dbReference>
<dbReference type="InterPro" id="IPR036186">
    <property type="entry name" value="Serpin_sf"/>
</dbReference>
<evidence type="ECO:0000259" key="3">
    <source>
        <dbReference type="SMART" id="SM00093"/>
    </source>
</evidence>
<dbReference type="AlphaFoldDB" id="A0AAV2TYU7"/>
<comment type="similarity">
    <text evidence="1 2">Belongs to the serpin family.</text>
</comment>
<dbReference type="InterPro" id="IPR042185">
    <property type="entry name" value="Serpin_sf_2"/>
</dbReference>
<feature type="domain" description="Serpin" evidence="3">
    <location>
        <begin position="17"/>
        <end position="385"/>
    </location>
</feature>
<protein>
    <recommendedName>
        <fullName evidence="3">Serpin domain-containing protein</fullName>
    </recommendedName>
</protein>
<dbReference type="Gene3D" id="2.30.39.10">
    <property type="entry name" value="Alpha-1-antitrypsin, domain 1"/>
    <property type="match status" value="1"/>
</dbReference>
<dbReference type="InterPro" id="IPR023796">
    <property type="entry name" value="Serpin_dom"/>
</dbReference>
<dbReference type="PROSITE" id="PS00284">
    <property type="entry name" value="SERPIN"/>
    <property type="match status" value="1"/>
</dbReference>
<dbReference type="Pfam" id="PF00079">
    <property type="entry name" value="Serpin"/>
    <property type="match status" value="1"/>
</dbReference>
<accession>A0AAV2TYU7</accession>
<dbReference type="SMART" id="SM00093">
    <property type="entry name" value="SERPIN"/>
    <property type="match status" value="1"/>
</dbReference>
<dbReference type="EMBL" id="CAXLJL010000823">
    <property type="protein sequence ID" value="CAL5141271.1"/>
    <property type="molecule type" value="Genomic_DNA"/>
</dbReference>